<dbReference type="PROSITE" id="PS51450">
    <property type="entry name" value="LRR"/>
    <property type="match status" value="1"/>
</dbReference>
<evidence type="ECO:0000256" key="2">
    <source>
        <dbReference type="ARBA" id="ARBA00022614"/>
    </source>
</evidence>
<dbReference type="SMART" id="SM00369">
    <property type="entry name" value="LRR_TYP"/>
    <property type="match status" value="2"/>
</dbReference>
<reference evidence="6 7" key="1">
    <citation type="submission" date="2021-06" db="EMBL/GenBank/DDBJ databases">
        <authorList>
            <person name="Palmer J.M."/>
        </authorList>
    </citation>
    <scope>NUCLEOTIDE SEQUENCE [LARGE SCALE GENOMIC DNA]</scope>
    <source>
        <strain evidence="6 7">AS_MEX2019</strain>
        <tissue evidence="6">Muscle</tissue>
    </source>
</reference>
<evidence type="ECO:0000313" key="7">
    <source>
        <dbReference type="Proteomes" id="UP001469553"/>
    </source>
</evidence>
<dbReference type="PANTHER" id="PTHR10552:SF6">
    <property type="entry name" value="U2 SMALL NUCLEAR RIBONUCLEOPROTEIN A"/>
    <property type="match status" value="1"/>
</dbReference>
<gene>
    <name evidence="6" type="ORF">AMECASPLE_029300</name>
</gene>
<dbReference type="Pfam" id="PF14580">
    <property type="entry name" value="LRR_9"/>
    <property type="match status" value="1"/>
</dbReference>
<evidence type="ECO:0000256" key="4">
    <source>
        <dbReference type="ARBA" id="ARBA00023242"/>
    </source>
</evidence>
<dbReference type="SUPFAM" id="SSF52058">
    <property type="entry name" value="L domain-like"/>
    <property type="match status" value="1"/>
</dbReference>
<dbReference type="InterPro" id="IPR003591">
    <property type="entry name" value="Leu-rich_rpt_typical-subtyp"/>
</dbReference>
<evidence type="ECO:0000256" key="5">
    <source>
        <dbReference type="ARBA" id="ARBA00024196"/>
    </source>
</evidence>
<evidence type="ECO:0000256" key="1">
    <source>
        <dbReference type="ARBA" id="ARBA00004123"/>
    </source>
</evidence>
<name>A0ABV0ZEI8_9TELE</name>
<feature type="non-terminal residue" evidence="6">
    <location>
        <position position="1"/>
    </location>
</feature>
<keyword evidence="7" id="KW-1185">Reference proteome</keyword>
<evidence type="ECO:0008006" key="8">
    <source>
        <dbReference type="Google" id="ProtNLM"/>
    </source>
</evidence>
<comment type="similarity">
    <text evidence="5">Belongs to the U2 small nuclear ribonucleoprotein A family.</text>
</comment>
<comment type="subcellular location">
    <subcellularLocation>
        <location evidence="1">Nucleus</location>
    </subcellularLocation>
</comment>
<keyword evidence="3" id="KW-0677">Repeat</keyword>
<keyword evidence="4" id="KW-0539">Nucleus</keyword>
<evidence type="ECO:0000313" key="6">
    <source>
        <dbReference type="EMBL" id="MEQ2304648.1"/>
    </source>
</evidence>
<protein>
    <recommendedName>
        <fullName evidence="8">Protein phosphatase 1 regulatory subunit 7</fullName>
    </recommendedName>
</protein>
<proteinExistence type="inferred from homology"/>
<dbReference type="Proteomes" id="UP001469553">
    <property type="component" value="Unassembled WGS sequence"/>
</dbReference>
<organism evidence="6 7">
    <name type="scientific">Ameca splendens</name>
    <dbReference type="NCBI Taxonomy" id="208324"/>
    <lineage>
        <taxon>Eukaryota</taxon>
        <taxon>Metazoa</taxon>
        <taxon>Chordata</taxon>
        <taxon>Craniata</taxon>
        <taxon>Vertebrata</taxon>
        <taxon>Euteleostomi</taxon>
        <taxon>Actinopterygii</taxon>
        <taxon>Neopterygii</taxon>
        <taxon>Teleostei</taxon>
        <taxon>Neoteleostei</taxon>
        <taxon>Acanthomorphata</taxon>
        <taxon>Ovalentaria</taxon>
        <taxon>Atherinomorphae</taxon>
        <taxon>Cyprinodontiformes</taxon>
        <taxon>Goodeidae</taxon>
        <taxon>Ameca</taxon>
    </lineage>
</organism>
<dbReference type="InterPro" id="IPR044640">
    <property type="entry name" value="RU2A"/>
</dbReference>
<keyword evidence="2" id="KW-0433">Leucine-rich repeat</keyword>
<comment type="caution">
    <text evidence="6">The sequence shown here is derived from an EMBL/GenBank/DDBJ whole genome shotgun (WGS) entry which is preliminary data.</text>
</comment>
<dbReference type="InterPro" id="IPR032675">
    <property type="entry name" value="LRR_dom_sf"/>
</dbReference>
<dbReference type="PANTHER" id="PTHR10552">
    <property type="entry name" value="U2 SMALL NUCLEAR RIBONUCLEOPROTEIN A"/>
    <property type="match status" value="1"/>
</dbReference>
<evidence type="ECO:0000256" key="3">
    <source>
        <dbReference type="ARBA" id="ARBA00022737"/>
    </source>
</evidence>
<dbReference type="EMBL" id="JAHRIP010059766">
    <property type="protein sequence ID" value="MEQ2304648.1"/>
    <property type="molecule type" value="Genomic_DNA"/>
</dbReference>
<dbReference type="InterPro" id="IPR001611">
    <property type="entry name" value="Leu-rich_rpt"/>
</dbReference>
<accession>A0ABV0ZEI8</accession>
<sequence>DFLDLGNEISQVEGLEGLHQLRELVLDRNRIKALAKNSFAAQNVLLELHLVENRIRELNHLHPLTELHKLFLDMNKLQDITELEKLDVLPSLTELSIAGNPVARNSQHRAAVVVRLSQLQVLDGIVVTLEERTRAELLSGDQYQSSQHPGAHLPTGDIHLPGLLPLWPPSTTLRGINGGLHNAMLGHDTPPSIADDNHHTHPYMTFRHCSSSSLVLSTCCKVCSVIDWSENESKENL</sequence>
<dbReference type="Gene3D" id="3.80.10.10">
    <property type="entry name" value="Ribonuclease Inhibitor"/>
    <property type="match status" value="1"/>
</dbReference>